<name>A0A0S2FCK4_LYSAN</name>
<dbReference type="EMBL" id="CP011129">
    <property type="protein sequence ID" value="ALN81273.1"/>
    <property type="molecule type" value="Genomic_DNA"/>
</dbReference>
<keyword evidence="3" id="KW-1185">Reference proteome</keyword>
<accession>A0A0S2FCK4</accession>
<dbReference type="RefSeq" id="WP_057918370.1">
    <property type="nucleotide sequence ID" value="NZ_CP011129.1"/>
</dbReference>
<evidence type="ECO:0000313" key="2">
    <source>
        <dbReference type="EMBL" id="ALN81273.1"/>
    </source>
</evidence>
<dbReference type="AlphaFoldDB" id="A0A0S2FCK4"/>
<evidence type="ECO:0000313" key="3">
    <source>
        <dbReference type="Proteomes" id="UP000060787"/>
    </source>
</evidence>
<feature type="signal peptide" evidence="1">
    <location>
        <begin position="1"/>
        <end position="24"/>
    </location>
</feature>
<dbReference type="STRING" id="84531.LA76x_3145"/>
<sequence>MHRRDLLRLAALSPLLAAAGQVAAADAPGPIDLMPKFWQAYDDTRDADDRTQALAATFFSEHAEVYAGAGLKPTPERLGKWPPDFDAMAGQVRKLGADFGRHYQRHVQHFQVEFPDFRRERAPIYLMPSLFGFDGHLRPWQGNLPLFIGIDGIVRYHGADANLSVFLDHESFHLYHAQVLPDLIVDDDPPVYGSLWSEGIATYVSERLNPDASLLQVLLDDRKLAQVDAATVRDLAAGMLKVLDSVAPDDSNRYFSAGHKGPEPARGGYLLGLILARRIGRDLPLAQLPRVPTPKVRLLLQQHLAELAQGTAA</sequence>
<evidence type="ECO:0000256" key="1">
    <source>
        <dbReference type="SAM" id="SignalP"/>
    </source>
</evidence>
<dbReference type="PATRIC" id="fig|84531.8.peg.3154"/>
<keyword evidence="1" id="KW-0732">Signal</keyword>
<dbReference type="Proteomes" id="UP000060787">
    <property type="component" value="Chromosome"/>
</dbReference>
<dbReference type="eggNOG" id="ENOG5032XU3">
    <property type="taxonomic scope" value="Bacteria"/>
</dbReference>
<proteinExistence type="predicted"/>
<dbReference type="KEGG" id="lab:LA76x_3145"/>
<organism evidence="2 3">
    <name type="scientific">Lysobacter antibioticus</name>
    <dbReference type="NCBI Taxonomy" id="84531"/>
    <lineage>
        <taxon>Bacteria</taxon>
        <taxon>Pseudomonadati</taxon>
        <taxon>Pseudomonadota</taxon>
        <taxon>Gammaproteobacteria</taxon>
        <taxon>Lysobacterales</taxon>
        <taxon>Lysobacteraceae</taxon>
        <taxon>Lysobacter</taxon>
    </lineage>
</organism>
<evidence type="ECO:0008006" key="4">
    <source>
        <dbReference type="Google" id="ProtNLM"/>
    </source>
</evidence>
<protein>
    <recommendedName>
        <fullName evidence="4">DUF2268 domain-containing protein</fullName>
    </recommendedName>
</protein>
<gene>
    <name evidence="2" type="ORF">LA76x_3145</name>
</gene>
<feature type="chain" id="PRO_5006597458" description="DUF2268 domain-containing protein" evidence="1">
    <location>
        <begin position="25"/>
        <end position="313"/>
    </location>
</feature>
<reference evidence="2 3" key="1">
    <citation type="journal article" date="2015" name="BMC Genomics">
        <title>Comparative genomics and metabolic profiling of the genus Lysobacter.</title>
        <authorList>
            <person name="de Bruijn I."/>
            <person name="Cheng X."/>
            <person name="de Jager V."/>
            <person name="Exposito R.G."/>
            <person name="Watrous J."/>
            <person name="Patel N."/>
            <person name="Postma J."/>
            <person name="Dorrestein P.C."/>
            <person name="Kobayashi D."/>
            <person name="Raaijmakers J.M."/>
        </authorList>
    </citation>
    <scope>NUCLEOTIDE SEQUENCE [LARGE SCALE GENOMIC DNA]</scope>
    <source>
        <strain evidence="2 3">76</strain>
    </source>
</reference>